<dbReference type="Gramene" id="Zm00001eb049560_T001">
    <property type="protein sequence ID" value="Zm00001eb049560_P001"/>
    <property type="gene ID" value="Zm00001eb049560"/>
</dbReference>
<protein>
    <submittedName>
        <fullName evidence="2">Uncharacterized protein</fullName>
    </submittedName>
</protein>
<reference evidence="3" key="1">
    <citation type="submission" date="2015-12" db="EMBL/GenBank/DDBJ databases">
        <title>Update maize B73 reference genome by single molecule sequencing technologies.</title>
        <authorList>
            <consortium name="Maize Genome Sequencing Project"/>
            <person name="Ware D."/>
        </authorList>
    </citation>
    <scope>NUCLEOTIDE SEQUENCE [LARGE SCALE GENOMIC DNA]</scope>
    <source>
        <strain evidence="3">cv. B73</strain>
    </source>
</reference>
<feature type="compositionally biased region" description="Low complexity" evidence="1">
    <location>
        <begin position="49"/>
        <end position="60"/>
    </location>
</feature>
<feature type="region of interest" description="Disordered" evidence="1">
    <location>
        <begin position="49"/>
        <end position="176"/>
    </location>
</feature>
<evidence type="ECO:0000256" key="1">
    <source>
        <dbReference type="SAM" id="MobiDB-lite"/>
    </source>
</evidence>
<keyword evidence="3" id="KW-1185">Reference proteome</keyword>
<feature type="compositionally biased region" description="Low complexity" evidence="1">
    <location>
        <begin position="124"/>
        <end position="134"/>
    </location>
</feature>
<dbReference type="EnsemblPlants" id="Zm00001eb049560_T001">
    <property type="protein sequence ID" value="Zm00001eb049560_P001"/>
    <property type="gene ID" value="Zm00001eb049560"/>
</dbReference>
<dbReference type="Proteomes" id="UP000007305">
    <property type="component" value="Chromosome 1"/>
</dbReference>
<feature type="compositionally biased region" description="Basic and acidic residues" evidence="1">
    <location>
        <begin position="153"/>
        <end position="169"/>
    </location>
</feature>
<organism evidence="2 3">
    <name type="scientific">Zea mays</name>
    <name type="common">Maize</name>
    <dbReference type="NCBI Taxonomy" id="4577"/>
    <lineage>
        <taxon>Eukaryota</taxon>
        <taxon>Viridiplantae</taxon>
        <taxon>Streptophyta</taxon>
        <taxon>Embryophyta</taxon>
        <taxon>Tracheophyta</taxon>
        <taxon>Spermatophyta</taxon>
        <taxon>Magnoliopsida</taxon>
        <taxon>Liliopsida</taxon>
        <taxon>Poales</taxon>
        <taxon>Poaceae</taxon>
        <taxon>PACMAD clade</taxon>
        <taxon>Panicoideae</taxon>
        <taxon>Andropogonodae</taxon>
        <taxon>Andropogoneae</taxon>
        <taxon>Tripsacinae</taxon>
        <taxon>Zea</taxon>
    </lineage>
</organism>
<accession>A0A804M0B0</accession>
<name>A0A804M0B0_MAIZE</name>
<reference evidence="2" key="2">
    <citation type="submission" date="2019-07" db="EMBL/GenBank/DDBJ databases">
        <authorList>
            <person name="Seetharam A."/>
            <person name="Woodhouse M."/>
            <person name="Cannon E."/>
        </authorList>
    </citation>
    <scope>NUCLEOTIDE SEQUENCE [LARGE SCALE GENOMIC DNA]</scope>
    <source>
        <strain evidence="2">cv. B73</strain>
    </source>
</reference>
<reference evidence="2" key="3">
    <citation type="submission" date="2021-05" db="UniProtKB">
        <authorList>
            <consortium name="EnsemblPlants"/>
        </authorList>
    </citation>
    <scope>IDENTIFICATION</scope>
    <source>
        <strain evidence="2">cv. B73</strain>
    </source>
</reference>
<evidence type="ECO:0000313" key="3">
    <source>
        <dbReference type="Proteomes" id="UP000007305"/>
    </source>
</evidence>
<dbReference type="InParanoid" id="A0A804M0B0"/>
<evidence type="ECO:0000313" key="2">
    <source>
        <dbReference type="EnsemblPlants" id="Zm00001eb049560_P001"/>
    </source>
</evidence>
<proteinExistence type="predicted"/>
<sequence length="190" mass="19649">MEPSLVARATYKVKVPVCRGGIRRSPGQSFNLTIGTDHAEETREEVAGLARAAGRTRTAGWESRAAQKVFAADVPPSPQAGERGPESAHRCALDRPAGRDGTTAADDEEKGGGAQGEGEKAAGKEAAAGKVVAEPGVDVNERLWGGQGTAPAKEGRVEDEARGEGDEATRAGAEAARAGAEAAMFRWVET</sequence>
<dbReference type="AlphaFoldDB" id="A0A804M0B0"/>
<feature type="compositionally biased region" description="Basic and acidic residues" evidence="1">
    <location>
        <begin position="83"/>
        <end position="98"/>
    </location>
</feature>